<evidence type="ECO:0000313" key="1">
    <source>
        <dbReference type="EMBL" id="KAF2558382.1"/>
    </source>
</evidence>
<proteinExistence type="predicted"/>
<name>A0A8S9HPC4_BRACR</name>
<evidence type="ECO:0000313" key="2">
    <source>
        <dbReference type="Proteomes" id="UP000712281"/>
    </source>
</evidence>
<dbReference type="InterPro" id="IPR021109">
    <property type="entry name" value="Peptidase_aspartic_dom_sf"/>
</dbReference>
<dbReference type="Proteomes" id="UP000712281">
    <property type="component" value="Unassembled WGS sequence"/>
</dbReference>
<organism evidence="1 2">
    <name type="scientific">Brassica cretica</name>
    <name type="common">Mustard</name>
    <dbReference type="NCBI Taxonomy" id="69181"/>
    <lineage>
        <taxon>Eukaryota</taxon>
        <taxon>Viridiplantae</taxon>
        <taxon>Streptophyta</taxon>
        <taxon>Embryophyta</taxon>
        <taxon>Tracheophyta</taxon>
        <taxon>Spermatophyta</taxon>
        <taxon>Magnoliopsida</taxon>
        <taxon>eudicotyledons</taxon>
        <taxon>Gunneridae</taxon>
        <taxon>Pentapetalae</taxon>
        <taxon>rosids</taxon>
        <taxon>malvids</taxon>
        <taxon>Brassicales</taxon>
        <taxon>Brassicaceae</taxon>
        <taxon>Brassiceae</taxon>
        <taxon>Brassica</taxon>
    </lineage>
</organism>
<gene>
    <name evidence="1" type="ORF">F2Q68_00017937</name>
</gene>
<dbReference type="EMBL" id="QGKW02001940">
    <property type="protein sequence ID" value="KAF2558382.1"/>
    <property type="molecule type" value="Genomic_DNA"/>
</dbReference>
<dbReference type="AlphaFoldDB" id="A0A8S9HPC4"/>
<comment type="caution">
    <text evidence="1">The sequence shown here is derived from an EMBL/GenBank/DDBJ whole genome shotgun (WGS) entry which is preliminary data.</text>
</comment>
<sequence>MKKRITLKKKSDPEKFAIPCTVKGIEFPHSLCDTGASVSILPRVLADHLCDNPPFGIKWSRSIGREDWSRINLVVEPQAKKIDREILKNEVVEELNLSYL</sequence>
<reference evidence="1" key="1">
    <citation type="submission" date="2019-12" db="EMBL/GenBank/DDBJ databases">
        <title>Genome sequencing and annotation of Brassica cretica.</title>
        <authorList>
            <person name="Studholme D.J."/>
            <person name="Sarris P.F."/>
        </authorList>
    </citation>
    <scope>NUCLEOTIDE SEQUENCE</scope>
    <source>
        <strain evidence="1">PFS-001/15</strain>
        <tissue evidence="1">Leaf</tissue>
    </source>
</reference>
<accession>A0A8S9HPC4</accession>
<protein>
    <submittedName>
        <fullName evidence="1">Uncharacterized protein</fullName>
    </submittedName>
</protein>
<dbReference type="Gene3D" id="2.40.70.10">
    <property type="entry name" value="Acid Proteases"/>
    <property type="match status" value="1"/>
</dbReference>